<feature type="region of interest" description="Disordered" evidence="6">
    <location>
        <begin position="125"/>
        <end position="248"/>
    </location>
</feature>
<dbReference type="PANTHER" id="PTHR46300:SF8">
    <property type="entry name" value="CYTOCHROME P450 2E1"/>
    <property type="match status" value="1"/>
</dbReference>
<feature type="binding site" description="axial binding residue" evidence="5">
    <location>
        <position position="859"/>
    </location>
    <ligand>
        <name>heme</name>
        <dbReference type="ChEBI" id="CHEBI:30413"/>
    </ligand>
    <ligandPart>
        <name>Fe</name>
        <dbReference type="ChEBI" id="CHEBI:18248"/>
    </ligandPart>
</feature>
<accession>A0A3M7ECC5</accession>
<evidence type="ECO:0000256" key="4">
    <source>
        <dbReference type="ARBA" id="ARBA00023004"/>
    </source>
</evidence>
<gene>
    <name evidence="8" type="ORF">D0863_03423</name>
</gene>
<dbReference type="PANTHER" id="PTHR46300">
    <property type="entry name" value="P450, PUTATIVE (EUROFUNG)-RELATED-RELATED"/>
    <property type="match status" value="1"/>
</dbReference>
<evidence type="ECO:0000256" key="2">
    <source>
        <dbReference type="ARBA" id="ARBA00022723"/>
    </source>
</evidence>
<dbReference type="InterPro" id="IPR050364">
    <property type="entry name" value="Cytochrome_P450_fung"/>
</dbReference>
<dbReference type="OrthoDB" id="1470350at2759"/>
<comment type="caution">
    <text evidence="8">The sequence shown here is derived from an EMBL/GenBank/DDBJ whole genome shotgun (WGS) entry which is preliminary data.</text>
</comment>
<dbReference type="InterPro" id="IPR002401">
    <property type="entry name" value="Cyt_P450_E_grp-I"/>
</dbReference>
<evidence type="ECO:0000256" key="7">
    <source>
        <dbReference type="SAM" id="Phobius"/>
    </source>
</evidence>
<proteinExistence type="inferred from homology"/>
<dbReference type="GO" id="GO:0016705">
    <property type="term" value="F:oxidoreductase activity, acting on paired donors, with incorporation or reduction of molecular oxygen"/>
    <property type="evidence" value="ECO:0007669"/>
    <property type="project" value="InterPro"/>
</dbReference>
<sequence>MASGWGLFFILLVVVVVLGGAGYILWAHYRARRLGLPPPNLNPFRQRDNSSFRGATPAPDGIKGWISDKWNALRNQRSAGGAYESTGYGGSRRSTGERRGFGPLDPDEAWDARVDNEAGGYYEEQELSLQDPGQGPYGGSGYGGPREVGAGGIEEGRGRSKSRQQEVDARYDEEMHGGAHLQPNPFGDQAEASNMSLRSVSPRPHMETSGQSRGASAHRKNNSSLGTTGSTETSPTERRSMFHEDVRSCSEGQGAKWLAGSAGWADGNTARSSPAGRTIQEVGTPRAAVAYRTKITYTTDSIRALACNQAQKRARIDRALRIQVPIRARGGDRRRRSSISLTRLATSKRAPSHRTRIVGLQHTHNHLFFLCATADDTAAMAHQSVEVAHGEPFVAADSNASFAENINAATTAATGFALLQNPKVALGFCLVFVFVLERILRGRRKLPAGVKPLPRLPGLPWAGRFWDVPETGIESAFHFGALHKKYGPIYEWKVMGTTHAWIETDKVARDLFVRRQKNYCDRNALPAAIGVKEDMEILPLSGYSEDFKRHKNFIHTIMRHSHPKNFYGWPVAENKKTLRRLVETPDRWSEHMITHCARTIASIAWGDAEHGKKLLTIVPDLLKAVSPAGPIINKLTFLQHLPHAISPFKQAESRRKQEMTDAFYEALNDVKDRVNKGTAEECWSMLWLNQEKGIEATKCDFHEAAYAIGSSSFVAIATIGGPLHGFFLAIAHRPEWLGELQEEVDRVCGDRLPAIEDIPNLPKLRATVKEVLRWRQSTPLGVPHEALEDDVYDGYLIKKGTMLHANHFLISREENMYPKPNQFVPERWIDPSYPTYKEPLTEFPNLRGDISFGYGNRSCPGVDLTYFELCTLFGALAWSFDIKAKEGTTPPYYEVNPYVITMAKPFPVDITPRSEGKKRYILDGCEDAGYTLKDKKEDRWDLTHRADGKLWDWDGLAPAYEEPKVPKVYPAVA</sequence>
<dbReference type="GO" id="GO:0005506">
    <property type="term" value="F:iron ion binding"/>
    <property type="evidence" value="ECO:0007669"/>
    <property type="project" value="InterPro"/>
</dbReference>
<keyword evidence="5" id="KW-0349">Heme</keyword>
<feature type="compositionally biased region" description="Gly residues" evidence="6">
    <location>
        <begin position="135"/>
        <end position="153"/>
    </location>
</feature>
<keyword evidence="2 5" id="KW-0479">Metal-binding</keyword>
<organism evidence="8 9">
    <name type="scientific">Hortaea werneckii</name>
    <name type="common">Black yeast</name>
    <name type="synonym">Cladosporium werneckii</name>
    <dbReference type="NCBI Taxonomy" id="91943"/>
    <lineage>
        <taxon>Eukaryota</taxon>
        <taxon>Fungi</taxon>
        <taxon>Dikarya</taxon>
        <taxon>Ascomycota</taxon>
        <taxon>Pezizomycotina</taxon>
        <taxon>Dothideomycetes</taxon>
        <taxon>Dothideomycetidae</taxon>
        <taxon>Mycosphaerellales</taxon>
        <taxon>Teratosphaeriaceae</taxon>
        <taxon>Hortaea</taxon>
    </lineage>
</organism>
<dbReference type="GO" id="GO:0020037">
    <property type="term" value="F:heme binding"/>
    <property type="evidence" value="ECO:0007669"/>
    <property type="project" value="InterPro"/>
</dbReference>
<feature type="compositionally biased region" description="Basic and acidic residues" evidence="6">
    <location>
        <begin position="154"/>
        <end position="177"/>
    </location>
</feature>
<reference evidence="8 9" key="1">
    <citation type="journal article" date="2018" name="BMC Genomics">
        <title>Genomic evidence for intraspecific hybridization in a clonal and extremely halotolerant yeast.</title>
        <authorList>
            <person name="Gostincar C."/>
            <person name="Stajich J.E."/>
            <person name="Zupancic J."/>
            <person name="Zalar P."/>
            <person name="Gunde-Cimerman N."/>
        </authorList>
    </citation>
    <scope>NUCLEOTIDE SEQUENCE [LARGE SCALE GENOMIC DNA]</scope>
    <source>
        <strain evidence="8 9">EXF-2682</strain>
    </source>
</reference>
<dbReference type="InterPro" id="IPR001128">
    <property type="entry name" value="Cyt_P450"/>
</dbReference>
<dbReference type="VEuPathDB" id="FungiDB:BTJ68_01700"/>
<keyword evidence="7" id="KW-1133">Transmembrane helix</keyword>
<dbReference type="Pfam" id="PF00067">
    <property type="entry name" value="p450"/>
    <property type="match status" value="1"/>
</dbReference>
<evidence type="ECO:0008006" key="10">
    <source>
        <dbReference type="Google" id="ProtNLM"/>
    </source>
</evidence>
<protein>
    <recommendedName>
        <fullName evidence="10">Cytochrome P450</fullName>
    </recommendedName>
</protein>
<evidence type="ECO:0000313" key="9">
    <source>
        <dbReference type="Proteomes" id="UP000269276"/>
    </source>
</evidence>
<evidence type="ECO:0000256" key="3">
    <source>
        <dbReference type="ARBA" id="ARBA00023002"/>
    </source>
</evidence>
<name>A0A3M7ECC5_HORWE</name>
<dbReference type="VEuPathDB" id="FungiDB:BTJ68_14679"/>
<evidence type="ECO:0000256" key="5">
    <source>
        <dbReference type="PIRSR" id="PIRSR602401-1"/>
    </source>
</evidence>
<feature type="compositionally biased region" description="Basic and acidic residues" evidence="6">
    <location>
        <begin position="235"/>
        <end position="248"/>
    </location>
</feature>
<dbReference type="GO" id="GO:0004497">
    <property type="term" value="F:monooxygenase activity"/>
    <property type="evidence" value="ECO:0007669"/>
    <property type="project" value="InterPro"/>
</dbReference>
<dbReference type="EMBL" id="QWIP01000081">
    <property type="protein sequence ID" value="RMY74143.1"/>
    <property type="molecule type" value="Genomic_DNA"/>
</dbReference>
<comment type="similarity">
    <text evidence="1">Belongs to the cytochrome P450 family.</text>
</comment>
<evidence type="ECO:0000256" key="6">
    <source>
        <dbReference type="SAM" id="MobiDB-lite"/>
    </source>
</evidence>
<dbReference type="InterPro" id="IPR036396">
    <property type="entry name" value="Cyt_P450_sf"/>
</dbReference>
<dbReference type="Proteomes" id="UP000269276">
    <property type="component" value="Unassembled WGS sequence"/>
</dbReference>
<dbReference type="PRINTS" id="PR00463">
    <property type="entry name" value="EP450I"/>
</dbReference>
<evidence type="ECO:0000313" key="8">
    <source>
        <dbReference type="EMBL" id="RMY74143.1"/>
    </source>
</evidence>
<keyword evidence="4 5" id="KW-0408">Iron</keyword>
<feature type="transmembrane region" description="Helical" evidence="7">
    <location>
        <begin position="6"/>
        <end position="26"/>
    </location>
</feature>
<evidence type="ECO:0000256" key="1">
    <source>
        <dbReference type="ARBA" id="ARBA00010617"/>
    </source>
</evidence>
<comment type="cofactor">
    <cofactor evidence="5">
        <name>heme</name>
        <dbReference type="ChEBI" id="CHEBI:30413"/>
    </cofactor>
</comment>
<feature type="compositionally biased region" description="Low complexity" evidence="6">
    <location>
        <begin position="223"/>
        <end position="234"/>
    </location>
</feature>
<feature type="region of interest" description="Disordered" evidence="6">
    <location>
        <begin position="80"/>
        <end position="109"/>
    </location>
</feature>
<dbReference type="AlphaFoldDB" id="A0A3M7ECC5"/>
<dbReference type="SUPFAM" id="SSF48264">
    <property type="entry name" value="Cytochrome P450"/>
    <property type="match status" value="1"/>
</dbReference>
<dbReference type="InterPro" id="IPR017972">
    <property type="entry name" value="Cyt_P450_CS"/>
</dbReference>
<dbReference type="Gene3D" id="1.10.630.10">
    <property type="entry name" value="Cytochrome P450"/>
    <property type="match status" value="1"/>
</dbReference>
<feature type="region of interest" description="Disordered" evidence="6">
    <location>
        <begin position="260"/>
        <end position="279"/>
    </location>
</feature>
<keyword evidence="3" id="KW-0560">Oxidoreductase</keyword>
<keyword evidence="7" id="KW-0472">Membrane</keyword>
<dbReference type="PROSITE" id="PS00086">
    <property type="entry name" value="CYTOCHROME_P450"/>
    <property type="match status" value="1"/>
</dbReference>
<keyword evidence="7" id="KW-0812">Transmembrane</keyword>